<dbReference type="InterPro" id="IPR002048">
    <property type="entry name" value="EF_hand_dom"/>
</dbReference>
<sequence length="72" mass="8481">MESQLKDTFNEIDEDHDGIISFYDFLSSAIKYQVNVNQILQVFKEIDQNKDGKISLMQYMNYCDTKKYTTPS</sequence>
<organism evidence="3 4">
    <name type="scientific">Entamoeba nuttalli</name>
    <dbReference type="NCBI Taxonomy" id="412467"/>
    <lineage>
        <taxon>Eukaryota</taxon>
        <taxon>Amoebozoa</taxon>
        <taxon>Evosea</taxon>
        <taxon>Archamoebae</taxon>
        <taxon>Mastigamoebida</taxon>
        <taxon>Entamoebidae</taxon>
        <taxon>Entamoeba</taxon>
    </lineage>
</organism>
<evidence type="ECO:0000313" key="4">
    <source>
        <dbReference type="Proteomes" id="UP001628156"/>
    </source>
</evidence>
<dbReference type="CDD" id="cd00051">
    <property type="entry name" value="EFh"/>
    <property type="match status" value="1"/>
</dbReference>
<evidence type="ECO:0000313" key="3">
    <source>
        <dbReference type="EMBL" id="GAB1220924.1"/>
    </source>
</evidence>
<dbReference type="SUPFAM" id="SSF47473">
    <property type="entry name" value="EF-hand"/>
    <property type="match status" value="1"/>
</dbReference>
<feature type="domain" description="EF-hand" evidence="2">
    <location>
        <begin position="38"/>
        <end position="69"/>
    </location>
</feature>
<dbReference type="InterPro" id="IPR011992">
    <property type="entry name" value="EF-hand-dom_pair"/>
</dbReference>
<evidence type="ECO:0000256" key="1">
    <source>
        <dbReference type="ARBA" id="ARBA00022837"/>
    </source>
</evidence>
<dbReference type="PROSITE" id="PS00018">
    <property type="entry name" value="EF_HAND_1"/>
    <property type="match status" value="1"/>
</dbReference>
<keyword evidence="4" id="KW-1185">Reference proteome</keyword>
<protein>
    <recommendedName>
        <fullName evidence="2">EF-hand domain-containing protein</fullName>
    </recommendedName>
</protein>
<feature type="domain" description="EF-hand" evidence="2">
    <location>
        <begin position="1"/>
        <end position="35"/>
    </location>
</feature>
<comment type="caution">
    <text evidence="3">The sequence shown here is derived from an EMBL/GenBank/DDBJ whole genome shotgun (WGS) entry which is preliminary data.</text>
</comment>
<dbReference type="PROSITE" id="PS50222">
    <property type="entry name" value="EF_HAND_2"/>
    <property type="match status" value="2"/>
</dbReference>
<keyword evidence="1" id="KW-0106">Calcium</keyword>
<dbReference type="Gene3D" id="1.10.238.10">
    <property type="entry name" value="EF-hand"/>
    <property type="match status" value="1"/>
</dbReference>
<gene>
    <name evidence="3" type="ORF">ENUP19_0061G0082</name>
</gene>
<dbReference type="Pfam" id="PF13499">
    <property type="entry name" value="EF-hand_7"/>
    <property type="match status" value="1"/>
</dbReference>
<name>A0ABQ0DDI9_9EUKA</name>
<accession>A0ABQ0DDI9</accession>
<reference evidence="3 4" key="1">
    <citation type="journal article" date="2019" name="PLoS Negl. Trop. Dis.">
        <title>Whole genome sequencing of Entamoeba nuttalli reveals mammalian host-related molecular signatures and a novel octapeptide-repeat surface protein.</title>
        <authorList>
            <person name="Tanaka M."/>
            <person name="Makiuchi T."/>
            <person name="Komiyama T."/>
            <person name="Shiina T."/>
            <person name="Osaki K."/>
            <person name="Tachibana H."/>
        </authorList>
    </citation>
    <scope>NUCLEOTIDE SEQUENCE [LARGE SCALE GENOMIC DNA]</scope>
    <source>
        <strain evidence="3 4">P19-061405</strain>
    </source>
</reference>
<dbReference type="Proteomes" id="UP001628156">
    <property type="component" value="Unassembled WGS sequence"/>
</dbReference>
<evidence type="ECO:0000259" key="2">
    <source>
        <dbReference type="PROSITE" id="PS50222"/>
    </source>
</evidence>
<dbReference type="InterPro" id="IPR018247">
    <property type="entry name" value="EF_Hand_1_Ca_BS"/>
</dbReference>
<dbReference type="EMBL" id="BAAFRS010000061">
    <property type="protein sequence ID" value="GAB1220924.1"/>
    <property type="molecule type" value="Genomic_DNA"/>
</dbReference>
<dbReference type="SMART" id="SM00054">
    <property type="entry name" value="EFh"/>
    <property type="match status" value="2"/>
</dbReference>
<proteinExistence type="predicted"/>